<dbReference type="Gene3D" id="2.60.40.790">
    <property type="match status" value="1"/>
</dbReference>
<reference evidence="5" key="1">
    <citation type="journal article" date="2020" name="Stud. Mycol.">
        <title>101 Dothideomycetes genomes: a test case for predicting lifestyles and emergence of pathogens.</title>
        <authorList>
            <person name="Haridas S."/>
            <person name="Albert R."/>
            <person name="Binder M."/>
            <person name="Bloem J."/>
            <person name="Labutti K."/>
            <person name="Salamov A."/>
            <person name="Andreopoulos B."/>
            <person name="Baker S."/>
            <person name="Barry K."/>
            <person name="Bills G."/>
            <person name="Bluhm B."/>
            <person name="Cannon C."/>
            <person name="Castanera R."/>
            <person name="Culley D."/>
            <person name="Daum C."/>
            <person name="Ezra D."/>
            <person name="Gonzalez J."/>
            <person name="Henrissat B."/>
            <person name="Kuo A."/>
            <person name="Liang C."/>
            <person name="Lipzen A."/>
            <person name="Lutzoni F."/>
            <person name="Magnuson J."/>
            <person name="Mondo S."/>
            <person name="Nolan M."/>
            <person name="Ohm R."/>
            <person name="Pangilinan J."/>
            <person name="Park H.-J."/>
            <person name="Ramirez L."/>
            <person name="Alfaro M."/>
            <person name="Sun H."/>
            <person name="Tritt A."/>
            <person name="Yoshinaga Y."/>
            <person name="Zwiers L.-H."/>
            <person name="Turgeon B."/>
            <person name="Goodwin S."/>
            <person name="Spatafora J."/>
            <person name="Crous P."/>
            <person name="Grigoriev I."/>
        </authorList>
    </citation>
    <scope>NUCLEOTIDE SEQUENCE</scope>
    <source>
        <strain evidence="5">CBS 133067</strain>
    </source>
</reference>
<dbReference type="InterPro" id="IPR007699">
    <property type="entry name" value="SGS_dom"/>
</dbReference>
<dbReference type="GO" id="GO:0051087">
    <property type="term" value="F:protein-folding chaperone binding"/>
    <property type="evidence" value="ECO:0007669"/>
    <property type="project" value="InterPro"/>
</dbReference>
<feature type="region of interest" description="Disordered" evidence="2">
    <location>
        <begin position="128"/>
        <end position="172"/>
    </location>
</feature>
<feature type="compositionally biased region" description="Basic and acidic residues" evidence="2">
    <location>
        <begin position="277"/>
        <end position="290"/>
    </location>
</feature>
<gene>
    <name evidence="5" type="ORF">NA57DRAFT_43216</name>
</gene>
<dbReference type="PANTHER" id="PTHR45862">
    <property type="entry name" value="PROTEIN SGT1 HOMOLOG"/>
    <property type="match status" value="1"/>
</dbReference>
<dbReference type="SUPFAM" id="SSF48452">
    <property type="entry name" value="TPR-like"/>
    <property type="match status" value="1"/>
</dbReference>
<dbReference type="InterPro" id="IPR007052">
    <property type="entry name" value="CS_dom"/>
</dbReference>
<dbReference type="InterPro" id="IPR008978">
    <property type="entry name" value="HSP20-like_chaperone"/>
</dbReference>
<evidence type="ECO:0000259" key="4">
    <source>
        <dbReference type="PROSITE" id="PS51203"/>
    </source>
</evidence>
<evidence type="ECO:0000256" key="2">
    <source>
        <dbReference type="SAM" id="MobiDB-lite"/>
    </source>
</evidence>
<dbReference type="PROSITE" id="PS51203">
    <property type="entry name" value="CS"/>
    <property type="match status" value="1"/>
</dbReference>
<dbReference type="Pfam" id="PF05002">
    <property type="entry name" value="SGS"/>
    <property type="match status" value="1"/>
</dbReference>
<feature type="compositionally biased region" description="Polar residues" evidence="2">
    <location>
        <begin position="387"/>
        <end position="397"/>
    </location>
</feature>
<comment type="caution">
    <text evidence="5">The sequence shown here is derived from an EMBL/GenBank/DDBJ whole genome shotgun (WGS) entry which is preliminary data.</text>
</comment>
<dbReference type="OrthoDB" id="1898560at2759"/>
<feature type="domain" description="SGS" evidence="3">
    <location>
        <begin position="314"/>
        <end position="419"/>
    </location>
</feature>
<protein>
    <submittedName>
        <fullName evidence="5">SGT1 and CS domain-containing protein</fullName>
    </submittedName>
</protein>
<dbReference type="InterPro" id="IPR044563">
    <property type="entry name" value="Sgt1-like"/>
</dbReference>
<feature type="region of interest" description="Disordered" evidence="2">
    <location>
        <begin position="387"/>
        <end position="419"/>
    </location>
</feature>
<feature type="region of interest" description="Disordered" evidence="2">
    <location>
        <begin position="275"/>
        <end position="362"/>
    </location>
</feature>
<feature type="domain" description="CS" evidence="4">
    <location>
        <begin position="183"/>
        <end position="273"/>
    </location>
</feature>
<dbReference type="SUPFAM" id="SSF49764">
    <property type="entry name" value="HSP20-like chaperones"/>
    <property type="match status" value="1"/>
</dbReference>
<dbReference type="AlphaFoldDB" id="A0A9P4ICE6"/>
<dbReference type="Proteomes" id="UP000799772">
    <property type="component" value="Unassembled WGS sequence"/>
</dbReference>
<keyword evidence="6" id="KW-1185">Reference proteome</keyword>
<dbReference type="CDD" id="cd06466">
    <property type="entry name" value="p23_CS_SGT1_like"/>
    <property type="match status" value="1"/>
</dbReference>
<proteinExistence type="inferred from homology"/>
<evidence type="ECO:0000313" key="6">
    <source>
        <dbReference type="Proteomes" id="UP000799772"/>
    </source>
</evidence>
<feature type="compositionally biased region" description="Basic and acidic residues" evidence="2">
    <location>
        <begin position="325"/>
        <end position="343"/>
    </location>
</feature>
<dbReference type="Pfam" id="PF04969">
    <property type="entry name" value="CS"/>
    <property type="match status" value="1"/>
</dbReference>
<dbReference type="EMBL" id="ML978130">
    <property type="protein sequence ID" value="KAF2095972.1"/>
    <property type="molecule type" value="Genomic_DNA"/>
</dbReference>
<organism evidence="5 6">
    <name type="scientific">Rhizodiscina lignyota</name>
    <dbReference type="NCBI Taxonomy" id="1504668"/>
    <lineage>
        <taxon>Eukaryota</taxon>
        <taxon>Fungi</taxon>
        <taxon>Dikarya</taxon>
        <taxon>Ascomycota</taxon>
        <taxon>Pezizomycotina</taxon>
        <taxon>Dothideomycetes</taxon>
        <taxon>Pleosporomycetidae</taxon>
        <taxon>Aulographales</taxon>
        <taxon>Rhizodiscinaceae</taxon>
        <taxon>Rhizodiscina</taxon>
    </lineage>
</organism>
<comment type="similarity">
    <text evidence="1">Belongs to the SGT1 family.</text>
</comment>
<evidence type="ECO:0000313" key="5">
    <source>
        <dbReference type="EMBL" id="KAF2095972.1"/>
    </source>
</evidence>
<name>A0A9P4ICE6_9PEZI</name>
<evidence type="ECO:0000256" key="1">
    <source>
        <dbReference type="ARBA" id="ARBA00008509"/>
    </source>
</evidence>
<dbReference type="Gene3D" id="1.25.40.10">
    <property type="entry name" value="Tetratricopeptide repeat domain"/>
    <property type="match status" value="1"/>
</dbReference>
<dbReference type="PROSITE" id="PS51048">
    <property type="entry name" value="SGS"/>
    <property type="match status" value="1"/>
</dbReference>
<evidence type="ECO:0000259" key="3">
    <source>
        <dbReference type="PROSITE" id="PS51048"/>
    </source>
</evidence>
<dbReference type="InterPro" id="IPR011990">
    <property type="entry name" value="TPR-like_helical_dom_sf"/>
</dbReference>
<sequence length="419" mass="46557">MDQARRGEEALKAGDYATAAREYTAAIHQNPRAVSYYQKRSTAYRRSSPPDYANALKDAEVAVKLAIQRQNRTLIGDTQLDRAIVLFQLERYGDAAFVFAIVRRKNDKLKTLDIWEAKTKNKLKALPEGDKKAEVTMTEEPDVRVPTEADLNPDAGAQESTKSAGDSPLPATNAATTVAPLLNSKIRNEWYQNPSHVFITIFAKGVSPDSVTHQFEEKSTEVSFPVSDGSTYDFTLDPLYGPINPSNSTCTVFSTKIELKLEKKRTLTWKALESDDLSPKESTEENDSKLKTSLTAQEKENTATKTIQQAKAPAYPTSSRSGPKNWDKIADDLTAVRKDKDDGPTEENTWTEADEDELDGPDSFFKKLYAGASDDAKRAMMKSYVESNGTALSTDWSDVSKRKVETAPPDGMEARKWNE</sequence>
<accession>A0A9P4ICE6</accession>